<sequence>MKIVVISDNHGRVEPLQEILQYHQDADVFIHCGDSELPVEYLSGYVAVRGNNDFYAELPDYRVLDLGEHRILVAHGHRLMFLDNRELLVNKAKSLDCDIVCFGHTHVFESRCIDNIYLVNPGSISRNRDGSAPCYAIITIEGDSIDIERKEYVLGCKF</sequence>
<dbReference type="OrthoDB" id="9785951at2"/>
<dbReference type="CDD" id="cd00841">
    <property type="entry name" value="MPP_YfcE"/>
    <property type="match status" value="1"/>
</dbReference>
<dbReference type="PANTHER" id="PTHR11124">
    <property type="entry name" value="VACUOLAR SORTING PROTEIN VPS29"/>
    <property type="match status" value="1"/>
</dbReference>
<evidence type="ECO:0000256" key="1">
    <source>
        <dbReference type="ARBA" id="ARBA00008950"/>
    </source>
</evidence>
<dbReference type="STRING" id="118967.SAMN02745191_2433"/>
<evidence type="ECO:0000259" key="3">
    <source>
        <dbReference type="Pfam" id="PF12850"/>
    </source>
</evidence>
<dbReference type="NCBIfam" id="TIGR00040">
    <property type="entry name" value="yfcE"/>
    <property type="match status" value="1"/>
</dbReference>
<feature type="domain" description="Calcineurin-like phosphoesterase" evidence="3">
    <location>
        <begin position="1"/>
        <end position="142"/>
    </location>
</feature>
<keyword evidence="2" id="KW-0479">Metal-binding</keyword>
<reference evidence="5" key="1">
    <citation type="submission" date="2017-02" db="EMBL/GenBank/DDBJ databases">
        <authorList>
            <person name="Varghese N."/>
            <person name="Submissions S."/>
        </authorList>
    </citation>
    <scope>NUCLEOTIDE SEQUENCE [LARGE SCALE GENOMIC DNA]</scope>
    <source>
        <strain evidence="5">ATCC 25662</strain>
    </source>
</reference>
<comment type="similarity">
    <text evidence="1 2">Belongs to the metallophosphoesterase superfamily. YfcE family.</text>
</comment>
<dbReference type="AlphaFoldDB" id="A0A1T4QE26"/>
<proteinExistence type="inferred from homology"/>
<keyword evidence="5" id="KW-1185">Reference proteome</keyword>
<dbReference type="Gene3D" id="3.60.21.10">
    <property type="match status" value="1"/>
</dbReference>
<dbReference type="EC" id="3.1.4.-" evidence="2"/>
<dbReference type="Pfam" id="PF12850">
    <property type="entry name" value="Metallophos_2"/>
    <property type="match status" value="1"/>
</dbReference>
<name>A0A1T4QE26_9FIRM</name>
<dbReference type="SUPFAM" id="SSF56300">
    <property type="entry name" value="Metallo-dependent phosphatases"/>
    <property type="match status" value="1"/>
</dbReference>
<accession>A0A1T4QE26</accession>
<dbReference type="GO" id="GO:0046872">
    <property type="term" value="F:metal ion binding"/>
    <property type="evidence" value="ECO:0007669"/>
    <property type="project" value="UniProtKB-KW"/>
</dbReference>
<dbReference type="InterPro" id="IPR041802">
    <property type="entry name" value="MPP_YfcE"/>
</dbReference>
<dbReference type="EMBL" id="FUWY01000009">
    <property type="protein sequence ID" value="SKA01982.1"/>
    <property type="molecule type" value="Genomic_DNA"/>
</dbReference>
<comment type="cofactor">
    <cofactor evidence="2">
        <name>a divalent metal cation</name>
        <dbReference type="ChEBI" id="CHEBI:60240"/>
    </cofactor>
</comment>
<dbReference type="GO" id="GO:0016787">
    <property type="term" value="F:hydrolase activity"/>
    <property type="evidence" value="ECO:0007669"/>
    <property type="project" value="UniProtKB-UniRule"/>
</dbReference>
<protein>
    <recommendedName>
        <fullName evidence="2">Phosphoesterase</fullName>
        <ecNumber evidence="2">3.1.4.-</ecNumber>
    </recommendedName>
</protein>
<organism evidence="4 5">
    <name type="scientific">Anaerorhabdus furcosa</name>
    <dbReference type="NCBI Taxonomy" id="118967"/>
    <lineage>
        <taxon>Bacteria</taxon>
        <taxon>Bacillati</taxon>
        <taxon>Bacillota</taxon>
        <taxon>Erysipelotrichia</taxon>
        <taxon>Erysipelotrichales</taxon>
        <taxon>Erysipelotrichaceae</taxon>
        <taxon>Anaerorhabdus</taxon>
    </lineage>
</organism>
<evidence type="ECO:0000313" key="4">
    <source>
        <dbReference type="EMBL" id="SKA01982.1"/>
    </source>
</evidence>
<dbReference type="RefSeq" id="WP_078712814.1">
    <property type="nucleotide sequence ID" value="NZ_FUWY01000009.1"/>
</dbReference>
<dbReference type="Proteomes" id="UP000243297">
    <property type="component" value="Unassembled WGS sequence"/>
</dbReference>
<evidence type="ECO:0000313" key="5">
    <source>
        <dbReference type="Proteomes" id="UP000243297"/>
    </source>
</evidence>
<dbReference type="InterPro" id="IPR000979">
    <property type="entry name" value="Phosphodiesterase_MJ0936/Vps29"/>
</dbReference>
<dbReference type="InterPro" id="IPR029052">
    <property type="entry name" value="Metallo-depent_PP-like"/>
</dbReference>
<gene>
    <name evidence="4" type="ORF">SAMN02745191_2433</name>
</gene>
<evidence type="ECO:0000256" key="2">
    <source>
        <dbReference type="RuleBase" id="RU362039"/>
    </source>
</evidence>
<dbReference type="InterPro" id="IPR024654">
    <property type="entry name" value="Calcineurin-like_PHP_lpxH"/>
</dbReference>